<name>A0A9N9A9H5_9GLOM</name>
<comment type="caution">
    <text evidence="1">The sequence shown here is derived from an EMBL/GenBank/DDBJ whole genome shotgun (WGS) entry which is preliminary data.</text>
</comment>
<sequence>MSDDPTPSVSIIQDNITNESSELHLEGLQPDSPIVSESTDTSLSDSYLIFENIEDSKSDLALVSEYAEQNSNSLSFDNFAEGSIRRKKINSDSEHETQLDLLDINSDNYEDETDDSINITTEVMVAIYKEITINIVASTLLKKFSDSINYSFRVFDNSITSGRTLTKYLQTLNFIASCDYFSNSNSIFVTSAIERVGIICIEDEKFGSVSSRLDSNLYIIAAFVDEKKTKAGKERKIYYWPGKVLYYFKHRVQVSKEVTTENSRNQIDFKTIEHSFAFVDWYKTSNCCDHFHIYSHETDCFQFDESGRAHAGMFCAKLWENSFYKHSVENVLPVQRIFC</sequence>
<evidence type="ECO:0000313" key="1">
    <source>
        <dbReference type="EMBL" id="CAG8524644.1"/>
    </source>
</evidence>
<protein>
    <submittedName>
        <fullName evidence="1">17783_t:CDS:1</fullName>
    </submittedName>
</protein>
<dbReference type="Proteomes" id="UP000789759">
    <property type="component" value="Unassembled WGS sequence"/>
</dbReference>
<gene>
    <name evidence="1" type="ORF">CPELLU_LOCUS3556</name>
</gene>
<reference evidence="1" key="1">
    <citation type="submission" date="2021-06" db="EMBL/GenBank/DDBJ databases">
        <authorList>
            <person name="Kallberg Y."/>
            <person name="Tangrot J."/>
            <person name="Rosling A."/>
        </authorList>
    </citation>
    <scope>NUCLEOTIDE SEQUENCE</scope>
    <source>
        <strain evidence="1">FL966</strain>
    </source>
</reference>
<dbReference type="AlphaFoldDB" id="A0A9N9A9H5"/>
<organism evidence="1 2">
    <name type="scientific">Cetraspora pellucida</name>
    <dbReference type="NCBI Taxonomy" id="1433469"/>
    <lineage>
        <taxon>Eukaryota</taxon>
        <taxon>Fungi</taxon>
        <taxon>Fungi incertae sedis</taxon>
        <taxon>Mucoromycota</taxon>
        <taxon>Glomeromycotina</taxon>
        <taxon>Glomeromycetes</taxon>
        <taxon>Diversisporales</taxon>
        <taxon>Gigasporaceae</taxon>
        <taxon>Cetraspora</taxon>
    </lineage>
</organism>
<accession>A0A9N9A9H5</accession>
<keyword evidence="2" id="KW-1185">Reference proteome</keyword>
<evidence type="ECO:0000313" key="2">
    <source>
        <dbReference type="Proteomes" id="UP000789759"/>
    </source>
</evidence>
<dbReference type="EMBL" id="CAJVQA010001750">
    <property type="protein sequence ID" value="CAG8524644.1"/>
    <property type="molecule type" value="Genomic_DNA"/>
</dbReference>
<dbReference type="OrthoDB" id="2438233at2759"/>
<proteinExistence type="predicted"/>